<dbReference type="RefSeq" id="WP_323578540.1">
    <property type="nucleotide sequence ID" value="NZ_JAYGJQ010000003.1"/>
</dbReference>
<evidence type="ECO:0000256" key="1">
    <source>
        <dbReference type="SAM" id="SignalP"/>
    </source>
</evidence>
<keyword evidence="1" id="KW-0732">Signal</keyword>
<accession>A0ABU5VYT7</accession>
<protein>
    <submittedName>
        <fullName evidence="2">Uncharacterized protein</fullName>
    </submittedName>
</protein>
<comment type="caution">
    <text evidence="2">The sequence shown here is derived from an EMBL/GenBank/DDBJ whole genome shotgun (WGS) entry which is preliminary data.</text>
</comment>
<proteinExistence type="predicted"/>
<feature type="chain" id="PRO_5045726184" evidence="1">
    <location>
        <begin position="19"/>
        <end position="177"/>
    </location>
</feature>
<sequence length="177" mass="19415">MKFLSICLSLFLATTAFAETAITRNNDNMNAICKTKADVGFRSYSLKLESEEILNDTREVTLEMSFLKCAEVDNGYKFVASSSDEILHNYIILDDGTLGTTNNKLTAVNFYAVDPKGVTLSTLSLGKTPGTFKIFLSFKKDVTQAYILAELTSNISSPIGSIDGLVQRYGGFVLSFK</sequence>
<dbReference type="EMBL" id="JAYGJQ010000003">
    <property type="protein sequence ID" value="MEA9358222.1"/>
    <property type="molecule type" value="Genomic_DNA"/>
</dbReference>
<gene>
    <name evidence="2" type="ORF">SHI21_18450</name>
</gene>
<evidence type="ECO:0000313" key="3">
    <source>
        <dbReference type="Proteomes" id="UP001302274"/>
    </source>
</evidence>
<reference evidence="2 3" key="1">
    <citation type="submission" date="2023-11" db="EMBL/GenBank/DDBJ databases">
        <title>A Novel Polar Bacteriovorax (B. antarcticus) Isolated from the Biocrust in Antarctica.</title>
        <authorList>
            <person name="Mun W."/>
            <person name="Choi S.Y."/>
            <person name="Mitchell R.J."/>
        </authorList>
    </citation>
    <scope>NUCLEOTIDE SEQUENCE [LARGE SCALE GENOMIC DNA]</scope>
    <source>
        <strain evidence="2 3">PP10</strain>
    </source>
</reference>
<organism evidence="2 3">
    <name type="scientific">Bacteriovorax antarcticus</name>
    <dbReference type="NCBI Taxonomy" id="3088717"/>
    <lineage>
        <taxon>Bacteria</taxon>
        <taxon>Pseudomonadati</taxon>
        <taxon>Bdellovibrionota</taxon>
        <taxon>Bacteriovoracia</taxon>
        <taxon>Bacteriovoracales</taxon>
        <taxon>Bacteriovoracaceae</taxon>
        <taxon>Bacteriovorax</taxon>
    </lineage>
</organism>
<name>A0ABU5VYT7_9BACT</name>
<dbReference type="Proteomes" id="UP001302274">
    <property type="component" value="Unassembled WGS sequence"/>
</dbReference>
<feature type="signal peptide" evidence="1">
    <location>
        <begin position="1"/>
        <end position="18"/>
    </location>
</feature>
<evidence type="ECO:0000313" key="2">
    <source>
        <dbReference type="EMBL" id="MEA9358222.1"/>
    </source>
</evidence>
<keyword evidence="3" id="KW-1185">Reference proteome</keyword>